<dbReference type="Proteomes" id="UP000748025">
    <property type="component" value="Unassembled WGS sequence"/>
</dbReference>
<accession>A0A9P7SVN3</accession>
<organism evidence="1 2">
    <name type="scientific">Claviceps pusilla</name>
    <dbReference type="NCBI Taxonomy" id="123648"/>
    <lineage>
        <taxon>Eukaryota</taxon>
        <taxon>Fungi</taxon>
        <taxon>Dikarya</taxon>
        <taxon>Ascomycota</taxon>
        <taxon>Pezizomycotina</taxon>
        <taxon>Sordariomycetes</taxon>
        <taxon>Hypocreomycetidae</taxon>
        <taxon>Hypocreales</taxon>
        <taxon>Clavicipitaceae</taxon>
        <taxon>Claviceps</taxon>
    </lineage>
</organism>
<sequence length="169" mass="19625">MAGTNATGANAPIRGAGPIDLFFARYHQFAYNPHAESWSEYFRMCAFFRWNKRSKKERKVRTLFQDAIVAEFGAHYGADENKLDTLQRLCEKLDIFPVPQSITSCKKAVRSVHVNIMDFVDCERTGNPVHKFRSVGQLQRYTFSHEKFFPKKQAKGSSLLRYLLRRLVR</sequence>
<proteinExistence type="predicted"/>
<keyword evidence="2" id="KW-1185">Reference proteome</keyword>
<comment type="caution">
    <text evidence="1">The sequence shown here is derived from an EMBL/GenBank/DDBJ whole genome shotgun (WGS) entry which is preliminary data.</text>
</comment>
<dbReference type="AlphaFoldDB" id="A0A9P7SVN3"/>
<gene>
    <name evidence="1" type="ORF">E4U43_003067</name>
</gene>
<name>A0A9P7SVN3_9HYPO</name>
<dbReference type="PANTHER" id="PTHR38846">
    <property type="entry name" value="C3H1-TYPE DOMAIN-CONTAINING PROTEIN"/>
    <property type="match status" value="1"/>
</dbReference>
<protein>
    <submittedName>
        <fullName evidence="1">Uncharacterized protein</fullName>
    </submittedName>
</protein>
<evidence type="ECO:0000313" key="2">
    <source>
        <dbReference type="Proteomes" id="UP000748025"/>
    </source>
</evidence>
<reference evidence="1" key="1">
    <citation type="journal article" date="2020" name="bioRxiv">
        <title>Whole genome comparisons of ergot fungi reveals the divergence and evolution of species within the genus Claviceps are the result of varying mechanisms driving genome evolution and host range expansion.</title>
        <authorList>
            <person name="Wyka S.A."/>
            <person name="Mondo S.J."/>
            <person name="Liu M."/>
            <person name="Dettman J."/>
            <person name="Nalam V."/>
            <person name="Broders K.D."/>
        </authorList>
    </citation>
    <scope>NUCLEOTIDE SEQUENCE</scope>
    <source>
        <strain evidence="1">CCC 602</strain>
    </source>
</reference>
<evidence type="ECO:0000313" key="1">
    <source>
        <dbReference type="EMBL" id="KAG5995266.1"/>
    </source>
</evidence>
<dbReference type="OrthoDB" id="6105938at2759"/>
<dbReference type="PANTHER" id="PTHR38846:SF1">
    <property type="entry name" value="C3H1-TYPE DOMAIN-CONTAINING PROTEIN"/>
    <property type="match status" value="1"/>
</dbReference>
<dbReference type="EMBL" id="SRPW01002152">
    <property type="protein sequence ID" value="KAG5995266.1"/>
    <property type="molecule type" value="Genomic_DNA"/>
</dbReference>